<dbReference type="InterPro" id="IPR000326">
    <property type="entry name" value="PAP2/HPO"/>
</dbReference>
<evidence type="ECO:0000256" key="5">
    <source>
        <dbReference type="ARBA" id="ARBA00022989"/>
    </source>
</evidence>
<dbReference type="Gene3D" id="1.20.144.10">
    <property type="entry name" value="Phosphatidic acid phosphatase type 2/haloperoxidase"/>
    <property type="match status" value="2"/>
</dbReference>
<keyword evidence="4" id="KW-0378">Hydrolase</keyword>
<dbReference type="SUPFAM" id="SSF48317">
    <property type="entry name" value="Acid phosphatase/Vanadium-dependent haloperoxidase"/>
    <property type="match status" value="1"/>
</dbReference>
<dbReference type="Pfam" id="PF01569">
    <property type="entry name" value="PAP2"/>
    <property type="match status" value="1"/>
</dbReference>
<organism evidence="9 10">
    <name type="scientific">Desulfuribacillus alkaliarsenatis</name>
    <dbReference type="NCBI Taxonomy" id="766136"/>
    <lineage>
        <taxon>Bacteria</taxon>
        <taxon>Bacillati</taxon>
        <taxon>Bacillota</taxon>
        <taxon>Desulfuribacillia</taxon>
        <taxon>Desulfuribacillales</taxon>
        <taxon>Desulfuribacillaceae</taxon>
        <taxon>Desulfuribacillus</taxon>
    </lineage>
</organism>
<evidence type="ECO:0000256" key="2">
    <source>
        <dbReference type="ARBA" id="ARBA00022475"/>
    </source>
</evidence>
<comment type="caution">
    <text evidence="9">The sequence shown here is derived from an EMBL/GenBank/DDBJ whole genome shotgun (WGS) entry which is preliminary data.</text>
</comment>
<gene>
    <name evidence="9" type="ORF">BHF68_07525</name>
</gene>
<feature type="domain" description="Phosphatidic acid phosphatase type 2/haloperoxidase" evidence="8">
    <location>
        <begin position="62"/>
        <end position="171"/>
    </location>
</feature>
<dbReference type="Proteomes" id="UP000094296">
    <property type="component" value="Unassembled WGS sequence"/>
</dbReference>
<keyword evidence="6 7" id="KW-0472">Membrane</keyword>
<keyword evidence="10" id="KW-1185">Reference proteome</keyword>
<keyword evidence="3 7" id="KW-0812">Transmembrane</keyword>
<feature type="transmembrane region" description="Helical" evidence="7">
    <location>
        <begin position="155"/>
        <end position="172"/>
    </location>
</feature>
<protein>
    <recommendedName>
        <fullName evidence="8">Phosphatidic acid phosphatase type 2/haloperoxidase domain-containing protein</fullName>
    </recommendedName>
</protein>
<evidence type="ECO:0000256" key="6">
    <source>
        <dbReference type="ARBA" id="ARBA00023136"/>
    </source>
</evidence>
<dbReference type="GO" id="GO:0016787">
    <property type="term" value="F:hydrolase activity"/>
    <property type="evidence" value="ECO:0007669"/>
    <property type="project" value="UniProtKB-KW"/>
</dbReference>
<dbReference type="AlphaFoldDB" id="A0A1E5G0P8"/>
<evidence type="ECO:0000259" key="8">
    <source>
        <dbReference type="SMART" id="SM00014"/>
    </source>
</evidence>
<evidence type="ECO:0000313" key="10">
    <source>
        <dbReference type="Proteomes" id="UP000094296"/>
    </source>
</evidence>
<evidence type="ECO:0000256" key="3">
    <source>
        <dbReference type="ARBA" id="ARBA00022692"/>
    </source>
</evidence>
<name>A0A1E5G0P8_9FIRM</name>
<feature type="transmembrane region" description="Helical" evidence="7">
    <location>
        <begin position="33"/>
        <end position="53"/>
    </location>
</feature>
<dbReference type="EMBL" id="MIJE01000031">
    <property type="protein sequence ID" value="OEF96497.1"/>
    <property type="molecule type" value="Genomic_DNA"/>
</dbReference>
<evidence type="ECO:0000256" key="7">
    <source>
        <dbReference type="SAM" id="Phobius"/>
    </source>
</evidence>
<reference evidence="9 10" key="1">
    <citation type="submission" date="2016-09" db="EMBL/GenBank/DDBJ databases">
        <title>Draft genome sequence for the type strain of Desulfuribacillus alkaliarsenatis AHT28, an obligately anaerobic, sulfidogenic bacterium isolated from Russian soda lake sediments.</title>
        <authorList>
            <person name="Abin C.A."/>
            <person name="Hollibaugh J.T."/>
        </authorList>
    </citation>
    <scope>NUCLEOTIDE SEQUENCE [LARGE SCALE GENOMIC DNA]</scope>
    <source>
        <strain evidence="9 10">AHT28</strain>
    </source>
</reference>
<proteinExistence type="predicted"/>
<dbReference type="PANTHER" id="PTHR14969:SF62">
    <property type="entry name" value="DECAPRENYLPHOSPHORYL-5-PHOSPHORIBOSE PHOSPHATASE RV3807C-RELATED"/>
    <property type="match status" value="1"/>
</dbReference>
<feature type="transmembrane region" description="Helical" evidence="7">
    <location>
        <begin position="125"/>
        <end position="148"/>
    </location>
</feature>
<dbReference type="GO" id="GO:0005886">
    <property type="term" value="C:plasma membrane"/>
    <property type="evidence" value="ECO:0007669"/>
    <property type="project" value="UniProtKB-SubCell"/>
</dbReference>
<dbReference type="SMART" id="SM00014">
    <property type="entry name" value="acidPPc"/>
    <property type="match status" value="1"/>
</dbReference>
<keyword evidence="2" id="KW-1003">Cell membrane</keyword>
<dbReference type="InterPro" id="IPR036938">
    <property type="entry name" value="PAP2/HPO_sf"/>
</dbReference>
<dbReference type="CDD" id="cd01610">
    <property type="entry name" value="PAP2_like"/>
    <property type="match status" value="1"/>
</dbReference>
<evidence type="ECO:0000256" key="1">
    <source>
        <dbReference type="ARBA" id="ARBA00004651"/>
    </source>
</evidence>
<dbReference type="STRING" id="766136.BHF68_07525"/>
<accession>A0A1E5G0P8</accession>
<keyword evidence="5 7" id="KW-1133">Transmembrane helix</keyword>
<evidence type="ECO:0000313" key="9">
    <source>
        <dbReference type="EMBL" id="OEF96497.1"/>
    </source>
</evidence>
<sequence length="173" mass="19547">MIFLNHILSWDQTIFRYINQQLKCSSLDRTMPYFTHFGGARFSILICILLLWLQSGSFTNIARDTIIALAGSHILVQLIKNFFNRPRPFLVLPEAFVKESLILKDYSFPSGHTTASVSIATVFSLYFPIFAPLFFILAAVVGISRIYLGLHYPTDVFIGAVLGFVSALIVFFI</sequence>
<evidence type="ECO:0000256" key="4">
    <source>
        <dbReference type="ARBA" id="ARBA00022801"/>
    </source>
</evidence>
<dbReference type="PANTHER" id="PTHR14969">
    <property type="entry name" value="SPHINGOSINE-1-PHOSPHATE PHOSPHOHYDROLASE"/>
    <property type="match status" value="1"/>
</dbReference>
<comment type="subcellular location">
    <subcellularLocation>
        <location evidence="1">Cell membrane</location>
        <topology evidence="1">Multi-pass membrane protein</topology>
    </subcellularLocation>
</comment>